<keyword evidence="3" id="KW-0238">DNA-binding</keyword>
<dbReference type="Pfam" id="PF04082">
    <property type="entry name" value="Fungal_trans"/>
    <property type="match status" value="1"/>
</dbReference>
<dbReference type="GO" id="GO:0000981">
    <property type="term" value="F:DNA-binding transcription factor activity, RNA polymerase II-specific"/>
    <property type="evidence" value="ECO:0007669"/>
    <property type="project" value="InterPro"/>
</dbReference>
<dbReference type="GO" id="GO:0008270">
    <property type="term" value="F:zinc ion binding"/>
    <property type="evidence" value="ECO:0007669"/>
    <property type="project" value="InterPro"/>
</dbReference>
<dbReference type="CDD" id="cd12148">
    <property type="entry name" value="fungal_TF_MHR"/>
    <property type="match status" value="1"/>
</dbReference>
<gene>
    <name evidence="7" type="ORF">BGW36DRAFT_461457</name>
</gene>
<evidence type="ECO:0000259" key="6">
    <source>
        <dbReference type="PROSITE" id="PS50048"/>
    </source>
</evidence>
<evidence type="ECO:0000256" key="3">
    <source>
        <dbReference type="ARBA" id="ARBA00023125"/>
    </source>
</evidence>
<evidence type="ECO:0000256" key="5">
    <source>
        <dbReference type="ARBA" id="ARBA00023242"/>
    </source>
</evidence>
<dbReference type="Pfam" id="PF00172">
    <property type="entry name" value="Zn_clus"/>
    <property type="match status" value="1"/>
</dbReference>
<keyword evidence="8" id="KW-1185">Reference proteome</keyword>
<dbReference type="InterPro" id="IPR001138">
    <property type="entry name" value="Zn2Cys6_DnaBD"/>
</dbReference>
<dbReference type="PROSITE" id="PS50048">
    <property type="entry name" value="ZN2_CY6_FUNGAL_2"/>
    <property type="match status" value="1"/>
</dbReference>
<dbReference type="GO" id="GO:0000978">
    <property type="term" value="F:RNA polymerase II cis-regulatory region sequence-specific DNA binding"/>
    <property type="evidence" value="ECO:0007669"/>
    <property type="project" value="TreeGrafter"/>
</dbReference>
<name>A0AAD4PY86_9EURO</name>
<feature type="domain" description="Zn(2)-C6 fungal-type" evidence="6">
    <location>
        <begin position="25"/>
        <end position="55"/>
    </location>
</feature>
<dbReference type="GeneID" id="70252421"/>
<dbReference type="PANTHER" id="PTHR47424">
    <property type="entry name" value="REGULATORY PROTEIN GAL4"/>
    <property type="match status" value="1"/>
</dbReference>
<protein>
    <submittedName>
        <fullName evidence="7">Fungal-specific transcription factor domain-containing protein</fullName>
    </submittedName>
</protein>
<evidence type="ECO:0000313" key="7">
    <source>
        <dbReference type="EMBL" id="KAH8697484.1"/>
    </source>
</evidence>
<dbReference type="Gene3D" id="4.10.240.10">
    <property type="entry name" value="Zn(2)-C6 fungal-type DNA-binding domain"/>
    <property type="match status" value="1"/>
</dbReference>
<accession>A0AAD4PY86</accession>
<keyword evidence="4" id="KW-0804">Transcription</keyword>
<comment type="caution">
    <text evidence="7">The sequence shown here is derived from an EMBL/GenBank/DDBJ whole genome shotgun (WGS) entry which is preliminary data.</text>
</comment>
<evidence type="ECO:0000256" key="1">
    <source>
        <dbReference type="ARBA" id="ARBA00022723"/>
    </source>
</evidence>
<dbReference type="SUPFAM" id="SSF57701">
    <property type="entry name" value="Zn2/Cys6 DNA-binding domain"/>
    <property type="match status" value="1"/>
</dbReference>
<keyword evidence="1" id="KW-0479">Metal-binding</keyword>
<proteinExistence type="predicted"/>
<dbReference type="GO" id="GO:0000435">
    <property type="term" value="P:positive regulation of transcription from RNA polymerase II promoter by galactose"/>
    <property type="evidence" value="ECO:0007669"/>
    <property type="project" value="TreeGrafter"/>
</dbReference>
<keyword evidence="2" id="KW-0805">Transcription regulation</keyword>
<evidence type="ECO:0000256" key="4">
    <source>
        <dbReference type="ARBA" id="ARBA00023163"/>
    </source>
</evidence>
<reference evidence="7" key="1">
    <citation type="submission" date="2021-12" db="EMBL/GenBank/DDBJ databases">
        <title>Convergent genome expansion in fungi linked to evolution of root-endophyte symbiosis.</title>
        <authorList>
            <consortium name="DOE Joint Genome Institute"/>
            <person name="Ke Y.-H."/>
            <person name="Bonito G."/>
            <person name="Liao H.-L."/>
            <person name="Looney B."/>
            <person name="Rojas-Flechas A."/>
            <person name="Nash J."/>
            <person name="Hameed K."/>
            <person name="Schadt C."/>
            <person name="Martin F."/>
            <person name="Crous P.W."/>
            <person name="Miettinen O."/>
            <person name="Magnuson J.K."/>
            <person name="Labbe J."/>
            <person name="Jacobson D."/>
            <person name="Doktycz M.J."/>
            <person name="Veneault-Fourrey C."/>
            <person name="Kuo A."/>
            <person name="Mondo S."/>
            <person name="Calhoun S."/>
            <person name="Riley R."/>
            <person name="Ohm R."/>
            <person name="LaButti K."/>
            <person name="Andreopoulos B."/>
            <person name="Pangilinan J."/>
            <person name="Nolan M."/>
            <person name="Tritt A."/>
            <person name="Clum A."/>
            <person name="Lipzen A."/>
            <person name="Daum C."/>
            <person name="Barry K."/>
            <person name="Grigoriev I.V."/>
            <person name="Vilgalys R."/>
        </authorList>
    </citation>
    <scope>NUCLEOTIDE SEQUENCE</scope>
    <source>
        <strain evidence="7">PMI_201</strain>
    </source>
</reference>
<evidence type="ECO:0000256" key="2">
    <source>
        <dbReference type="ARBA" id="ARBA00023015"/>
    </source>
</evidence>
<sequence>MDSSSLQAFTAPVPLVGDNVKVNKSCLECRRRKISCNGSQPCDKCVYYQVQDCQYSFRKHRQSSTRKSARCTNVETSSVTSANIVVNKLFPSQSPLSLAQLSREELLHLANRGSLPTWSTSVSEPLSLDIEADDERKWNEPQEMQDTERGMCDDVNGLSLRLQHRSYMGLSSTHAILRTMIRLRPSIQTDLKHETTRNWDLVNQGPIQVQTGYETLPSPHIQNFIPQNDESTCIMEYFARFHEVCPVLDEADFLSQWKRGDRSDRAWLALLNMVLVMGSLAASTADDHSYEIYYARAKSYLDFELLGDGCVESLQALCLLGGYYLHYKNAPNMGYAIMGAAFRMAIALGLHREPININARTGLNWKPTIRRNIWWCLFCTDTYNSMTLGRTTLGRWDPGTMNVRSPSDVEKKDSAVLSIDCSRGFCMIATRIQHRFAQFHPITVSDVNLYDAEVREWFQNLPSEWRTLDLGCSTSETAKCALHNRYHLFRLLLFRPFLLSYANRRVPFSLLRKDEQIAILKCQDIACEAIDHMVSTTHTLDRLRVWSAAWVLYQFTLVILLCIIIDPNHLESGRWCASIEKALVLFKGMAPWSASAARSRQFIARIYHTCGVPSDALYNMTDDEFDRTVYELGLNMYSEGWQWDATNWSDILFQYPEWTGE</sequence>
<dbReference type="Proteomes" id="UP001201262">
    <property type="component" value="Unassembled WGS sequence"/>
</dbReference>
<dbReference type="PROSITE" id="PS00463">
    <property type="entry name" value="ZN2_CY6_FUNGAL_1"/>
    <property type="match status" value="1"/>
</dbReference>
<dbReference type="SMART" id="SM00066">
    <property type="entry name" value="GAL4"/>
    <property type="match status" value="1"/>
</dbReference>
<organism evidence="7 8">
    <name type="scientific">Talaromyces proteolyticus</name>
    <dbReference type="NCBI Taxonomy" id="1131652"/>
    <lineage>
        <taxon>Eukaryota</taxon>
        <taxon>Fungi</taxon>
        <taxon>Dikarya</taxon>
        <taxon>Ascomycota</taxon>
        <taxon>Pezizomycotina</taxon>
        <taxon>Eurotiomycetes</taxon>
        <taxon>Eurotiomycetidae</taxon>
        <taxon>Eurotiales</taxon>
        <taxon>Trichocomaceae</taxon>
        <taxon>Talaromyces</taxon>
        <taxon>Talaromyces sect. Bacilispori</taxon>
    </lineage>
</organism>
<dbReference type="InterPro" id="IPR007219">
    <property type="entry name" value="XnlR_reg_dom"/>
</dbReference>
<dbReference type="GO" id="GO:0005634">
    <property type="term" value="C:nucleus"/>
    <property type="evidence" value="ECO:0007669"/>
    <property type="project" value="TreeGrafter"/>
</dbReference>
<dbReference type="RefSeq" id="XP_046072185.1">
    <property type="nucleotide sequence ID" value="XM_046222134.1"/>
</dbReference>
<keyword evidence="5" id="KW-0539">Nucleus</keyword>
<dbReference type="SMART" id="SM00906">
    <property type="entry name" value="Fungal_trans"/>
    <property type="match status" value="1"/>
</dbReference>
<dbReference type="InterPro" id="IPR036864">
    <property type="entry name" value="Zn2-C6_fun-type_DNA-bd_sf"/>
</dbReference>
<dbReference type="PANTHER" id="PTHR47424:SF5">
    <property type="entry name" value="ZN(II)2CYS6 TRANSCRIPTION FACTOR (EUROFUNG)"/>
    <property type="match status" value="1"/>
</dbReference>
<dbReference type="AlphaFoldDB" id="A0AAD4PY86"/>
<dbReference type="GO" id="GO:0006351">
    <property type="term" value="P:DNA-templated transcription"/>
    <property type="evidence" value="ECO:0007669"/>
    <property type="project" value="InterPro"/>
</dbReference>
<dbReference type="EMBL" id="JAJTJA010000006">
    <property type="protein sequence ID" value="KAH8697484.1"/>
    <property type="molecule type" value="Genomic_DNA"/>
</dbReference>
<dbReference type="CDD" id="cd00067">
    <property type="entry name" value="GAL4"/>
    <property type="match status" value="1"/>
</dbReference>
<dbReference type="InterPro" id="IPR051127">
    <property type="entry name" value="Fungal_SecMet_Regulators"/>
</dbReference>
<evidence type="ECO:0000313" key="8">
    <source>
        <dbReference type="Proteomes" id="UP001201262"/>
    </source>
</evidence>